<sequence>MAVLNKLPKAARRFWAWKKGADHRRDQVTWMMATSRKLPDDTRVREEVTLQDVRAPWAARCARNSSGTVSFSRDGIERGSAFSVRRGNRALTLLASSWVNTRGAMKDGHVEQTSIVAQCRSLCAALWFALCTARREGAFASRDAGPVAC</sequence>
<dbReference type="Proteomes" id="UP001190700">
    <property type="component" value="Unassembled WGS sequence"/>
</dbReference>
<evidence type="ECO:0000313" key="1">
    <source>
        <dbReference type="EMBL" id="KAK3270586.1"/>
    </source>
</evidence>
<dbReference type="AlphaFoldDB" id="A0AAE0L3A4"/>
<dbReference type="EMBL" id="LGRX02010303">
    <property type="protein sequence ID" value="KAK3270586.1"/>
    <property type="molecule type" value="Genomic_DNA"/>
</dbReference>
<organism evidence="1 2">
    <name type="scientific">Cymbomonas tetramitiformis</name>
    <dbReference type="NCBI Taxonomy" id="36881"/>
    <lineage>
        <taxon>Eukaryota</taxon>
        <taxon>Viridiplantae</taxon>
        <taxon>Chlorophyta</taxon>
        <taxon>Pyramimonadophyceae</taxon>
        <taxon>Pyramimonadales</taxon>
        <taxon>Pyramimonadaceae</taxon>
        <taxon>Cymbomonas</taxon>
    </lineage>
</organism>
<protein>
    <submittedName>
        <fullName evidence="1">Uncharacterized protein</fullName>
    </submittedName>
</protein>
<reference evidence="1 2" key="1">
    <citation type="journal article" date="2015" name="Genome Biol. Evol.">
        <title>Comparative Genomics of a Bacterivorous Green Alga Reveals Evolutionary Causalities and Consequences of Phago-Mixotrophic Mode of Nutrition.</title>
        <authorList>
            <person name="Burns J.A."/>
            <person name="Paasch A."/>
            <person name="Narechania A."/>
            <person name="Kim E."/>
        </authorList>
    </citation>
    <scope>NUCLEOTIDE SEQUENCE [LARGE SCALE GENOMIC DNA]</scope>
    <source>
        <strain evidence="1 2">PLY_AMNH</strain>
    </source>
</reference>
<accession>A0AAE0L3A4</accession>
<keyword evidence="2" id="KW-1185">Reference proteome</keyword>
<comment type="caution">
    <text evidence="1">The sequence shown here is derived from an EMBL/GenBank/DDBJ whole genome shotgun (WGS) entry which is preliminary data.</text>
</comment>
<proteinExistence type="predicted"/>
<evidence type="ECO:0000313" key="2">
    <source>
        <dbReference type="Proteomes" id="UP001190700"/>
    </source>
</evidence>
<name>A0AAE0L3A4_9CHLO</name>
<gene>
    <name evidence="1" type="ORF">CYMTET_21020</name>
</gene>